<name>A0AAD7VXJ6_9TELE</name>
<evidence type="ECO:0000259" key="2">
    <source>
        <dbReference type="Pfam" id="PF00078"/>
    </source>
</evidence>
<keyword evidence="4" id="KW-1185">Reference proteome</keyword>
<evidence type="ECO:0000313" key="4">
    <source>
        <dbReference type="Proteomes" id="UP001221898"/>
    </source>
</evidence>
<proteinExistence type="predicted"/>
<reference evidence="3" key="1">
    <citation type="journal article" date="2023" name="Science">
        <title>Genome structures resolve the early diversification of teleost fishes.</title>
        <authorList>
            <person name="Parey E."/>
            <person name="Louis A."/>
            <person name="Montfort J."/>
            <person name="Bouchez O."/>
            <person name="Roques C."/>
            <person name="Iampietro C."/>
            <person name="Lluch J."/>
            <person name="Castinel A."/>
            <person name="Donnadieu C."/>
            <person name="Desvignes T."/>
            <person name="Floi Bucao C."/>
            <person name="Jouanno E."/>
            <person name="Wen M."/>
            <person name="Mejri S."/>
            <person name="Dirks R."/>
            <person name="Jansen H."/>
            <person name="Henkel C."/>
            <person name="Chen W.J."/>
            <person name="Zahm M."/>
            <person name="Cabau C."/>
            <person name="Klopp C."/>
            <person name="Thompson A.W."/>
            <person name="Robinson-Rechavi M."/>
            <person name="Braasch I."/>
            <person name="Lecointre G."/>
            <person name="Bobe J."/>
            <person name="Postlethwait J.H."/>
            <person name="Berthelot C."/>
            <person name="Roest Crollius H."/>
            <person name="Guiguen Y."/>
        </authorList>
    </citation>
    <scope>NUCLEOTIDE SEQUENCE</scope>
    <source>
        <strain evidence="3">NC1722</strain>
    </source>
</reference>
<protein>
    <recommendedName>
        <fullName evidence="2">Reverse transcriptase domain-containing protein</fullName>
    </recommendedName>
</protein>
<keyword evidence="1" id="KW-0812">Transmembrane</keyword>
<feature type="domain" description="Reverse transcriptase" evidence="2">
    <location>
        <begin position="44"/>
        <end position="125"/>
    </location>
</feature>
<comment type="caution">
    <text evidence="3">The sequence shown here is derived from an EMBL/GenBank/DDBJ whole genome shotgun (WGS) entry which is preliminary data.</text>
</comment>
<dbReference type="InterPro" id="IPR000477">
    <property type="entry name" value="RT_dom"/>
</dbReference>
<evidence type="ECO:0000313" key="3">
    <source>
        <dbReference type="EMBL" id="KAJ8357895.1"/>
    </source>
</evidence>
<dbReference type="Proteomes" id="UP001221898">
    <property type="component" value="Unassembled WGS sequence"/>
</dbReference>
<dbReference type="AlphaFoldDB" id="A0AAD7VXJ6"/>
<gene>
    <name evidence="3" type="ORF">AAFF_G00056530</name>
</gene>
<sequence length="193" mass="21243">MGGLVSQDQTCGVPGRSCSWNLILLRDVLDWVEERNLPLGLAGAVRQGCPLSPLLYVLFMEPFAELVRRDPGVDVVRLPGAAGEVLKIQQYADDTTLFVSSVRSLGRIRALTDLFGAGTGSRVNMANTAQNWEARLALVRSRLGVWSRRQLSVVVVRSVLLPLLLHLAYVFPVLARAKLALTRAVFCFLWGSR</sequence>
<dbReference type="Pfam" id="PF00078">
    <property type="entry name" value="RVT_1"/>
    <property type="match status" value="1"/>
</dbReference>
<keyword evidence="1" id="KW-0472">Membrane</keyword>
<dbReference type="EMBL" id="JAINUG010001328">
    <property type="protein sequence ID" value="KAJ8357895.1"/>
    <property type="molecule type" value="Genomic_DNA"/>
</dbReference>
<keyword evidence="1" id="KW-1133">Transmembrane helix</keyword>
<evidence type="ECO:0000256" key="1">
    <source>
        <dbReference type="SAM" id="Phobius"/>
    </source>
</evidence>
<feature type="transmembrane region" description="Helical" evidence="1">
    <location>
        <begin position="151"/>
        <end position="171"/>
    </location>
</feature>
<organism evidence="3 4">
    <name type="scientific">Aldrovandia affinis</name>
    <dbReference type="NCBI Taxonomy" id="143900"/>
    <lineage>
        <taxon>Eukaryota</taxon>
        <taxon>Metazoa</taxon>
        <taxon>Chordata</taxon>
        <taxon>Craniata</taxon>
        <taxon>Vertebrata</taxon>
        <taxon>Euteleostomi</taxon>
        <taxon>Actinopterygii</taxon>
        <taxon>Neopterygii</taxon>
        <taxon>Teleostei</taxon>
        <taxon>Notacanthiformes</taxon>
        <taxon>Halosauridae</taxon>
        <taxon>Aldrovandia</taxon>
    </lineage>
</organism>
<accession>A0AAD7VXJ6</accession>